<gene>
    <name evidence="3" type="ORF">FM042_08020</name>
</gene>
<evidence type="ECO:0000256" key="1">
    <source>
        <dbReference type="SAM" id="MobiDB-lite"/>
    </source>
</evidence>
<name>A0A552X210_9GAMM</name>
<dbReference type="EMBL" id="VJWL01000002">
    <property type="protein sequence ID" value="TRW48919.1"/>
    <property type="molecule type" value="Genomic_DNA"/>
</dbReference>
<dbReference type="Pfam" id="PF12728">
    <property type="entry name" value="HTH_17"/>
    <property type="match status" value="1"/>
</dbReference>
<feature type="region of interest" description="Disordered" evidence="1">
    <location>
        <begin position="1"/>
        <end position="20"/>
    </location>
</feature>
<dbReference type="Proteomes" id="UP000320359">
    <property type="component" value="Unassembled WGS sequence"/>
</dbReference>
<dbReference type="RefSeq" id="WP_143235904.1">
    <property type="nucleotide sequence ID" value="NZ_VJWL01000002.1"/>
</dbReference>
<dbReference type="OrthoDB" id="9949212at2"/>
<protein>
    <submittedName>
        <fullName evidence="3">Helix-turn-helix domain-containing protein</fullName>
    </submittedName>
</protein>
<dbReference type="InterPro" id="IPR010093">
    <property type="entry name" value="SinI_DNA-bd"/>
</dbReference>
<dbReference type="GO" id="GO:0003677">
    <property type="term" value="F:DNA binding"/>
    <property type="evidence" value="ECO:0007669"/>
    <property type="project" value="InterPro"/>
</dbReference>
<proteinExistence type="predicted"/>
<evidence type="ECO:0000313" key="3">
    <source>
        <dbReference type="EMBL" id="TRW48919.1"/>
    </source>
</evidence>
<dbReference type="AlphaFoldDB" id="A0A552X210"/>
<keyword evidence="4" id="KW-1185">Reference proteome</keyword>
<evidence type="ECO:0000313" key="4">
    <source>
        <dbReference type="Proteomes" id="UP000320359"/>
    </source>
</evidence>
<sequence length="125" mass="14329">MSVNQHDMSRQSPDDPNNTSYSLISIKEAAKIAHVTERTVNRLIASNEIQSVKSGKRRFIWRDSILTWSRHRTDTTDPSFEALVEEIHRSIEELKTLSLASIELYHPSSLSDIKAKLAIKERINQ</sequence>
<feature type="domain" description="Helix-turn-helix" evidence="2">
    <location>
        <begin position="24"/>
        <end position="68"/>
    </location>
</feature>
<comment type="caution">
    <text evidence="3">The sequence shown here is derived from an EMBL/GenBank/DDBJ whole genome shotgun (WGS) entry which is preliminary data.</text>
</comment>
<reference evidence="3 4" key="1">
    <citation type="submission" date="2019-07" db="EMBL/GenBank/DDBJ databases">
        <authorList>
            <person name="Yang M."/>
            <person name="Zhao D."/>
            <person name="Xiang H."/>
        </authorList>
    </citation>
    <scope>NUCLEOTIDE SEQUENCE [LARGE SCALE GENOMIC DNA]</scope>
    <source>
        <strain evidence="3 4">IM1326</strain>
    </source>
</reference>
<dbReference type="InterPro" id="IPR041657">
    <property type="entry name" value="HTH_17"/>
</dbReference>
<accession>A0A552X210</accession>
<organism evidence="3 4">
    <name type="scientific">Aliidiomarina halalkaliphila</name>
    <dbReference type="NCBI Taxonomy" id="2593535"/>
    <lineage>
        <taxon>Bacteria</taxon>
        <taxon>Pseudomonadati</taxon>
        <taxon>Pseudomonadota</taxon>
        <taxon>Gammaproteobacteria</taxon>
        <taxon>Alteromonadales</taxon>
        <taxon>Idiomarinaceae</taxon>
        <taxon>Aliidiomarina</taxon>
    </lineage>
</organism>
<dbReference type="NCBIfam" id="TIGR01764">
    <property type="entry name" value="excise"/>
    <property type="match status" value="1"/>
</dbReference>
<evidence type="ECO:0000259" key="2">
    <source>
        <dbReference type="Pfam" id="PF12728"/>
    </source>
</evidence>